<sequence length="147" mass="17073">MDAIVHASFEVPPPLTSPRFRFEPLAGHHNDVDLPAWTSSIEHIRASPGFAGRGWPAGPVSAQENLRDLLRHERHRQERSGFTYAVFSGDEYVGCVYFYPPRTPTHDVDVRSWVTQERADLDRPLYEAVSRWLRECWPWKQPDYAER</sequence>
<dbReference type="Proteomes" id="UP001501074">
    <property type="component" value="Unassembled WGS sequence"/>
</dbReference>
<name>A0ABP7A9X1_9ACTN</name>
<evidence type="ECO:0008006" key="3">
    <source>
        <dbReference type="Google" id="ProtNLM"/>
    </source>
</evidence>
<comment type="caution">
    <text evidence="1">The sequence shown here is derived from an EMBL/GenBank/DDBJ whole genome shotgun (WGS) entry which is preliminary data.</text>
</comment>
<organism evidence="1 2">
    <name type="scientific">Kineosporia mesophila</name>
    <dbReference type="NCBI Taxonomy" id="566012"/>
    <lineage>
        <taxon>Bacteria</taxon>
        <taxon>Bacillati</taxon>
        <taxon>Actinomycetota</taxon>
        <taxon>Actinomycetes</taxon>
        <taxon>Kineosporiales</taxon>
        <taxon>Kineosporiaceae</taxon>
        <taxon>Kineosporia</taxon>
    </lineage>
</organism>
<dbReference type="RefSeq" id="WP_231488905.1">
    <property type="nucleotide sequence ID" value="NZ_BAAAZO010000010.1"/>
</dbReference>
<evidence type="ECO:0000313" key="2">
    <source>
        <dbReference type="Proteomes" id="UP001501074"/>
    </source>
</evidence>
<gene>
    <name evidence="1" type="ORF">GCM10022223_51390</name>
</gene>
<evidence type="ECO:0000313" key="1">
    <source>
        <dbReference type="EMBL" id="GAA3627817.1"/>
    </source>
</evidence>
<accession>A0ABP7A9X1</accession>
<protein>
    <recommendedName>
        <fullName evidence="3">N-acetyltransferase</fullName>
    </recommendedName>
</protein>
<dbReference type="EMBL" id="BAAAZO010000010">
    <property type="protein sequence ID" value="GAA3627817.1"/>
    <property type="molecule type" value="Genomic_DNA"/>
</dbReference>
<proteinExistence type="predicted"/>
<reference evidence="2" key="1">
    <citation type="journal article" date="2019" name="Int. J. Syst. Evol. Microbiol.">
        <title>The Global Catalogue of Microorganisms (GCM) 10K type strain sequencing project: providing services to taxonomists for standard genome sequencing and annotation.</title>
        <authorList>
            <consortium name="The Broad Institute Genomics Platform"/>
            <consortium name="The Broad Institute Genome Sequencing Center for Infectious Disease"/>
            <person name="Wu L."/>
            <person name="Ma J."/>
        </authorList>
    </citation>
    <scope>NUCLEOTIDE SEQUENCE [LARGE SCALE GENOMIC DNA]</scope>
    <source>
        <strain evidence="2">JCM 16902</strain>
    </source>
</reference>
<keyword evidence="2" id="KW-1185">Reference proteome</keyword>